<proteinExistence type="inferred from homology"/>
<keyword evidence="2 11" id="KW-0808">Transferase</keyword>
<feature type="transmembrane region" description="Helical" evidence="11">
    <location>
        <begin position="9"/>
        <end position="28"/>
    </location>
</feature>
<evidence type="ECO:0000256" key="1">
    <source>
        <dbReference type="ARBA" id="ARBA00004141"/>
    </source>
</evidence>
<feature type="domain" description="Palmitoyltransferase DHHC" evidence="12">
    <location>
        <begin position="110"/>
        <end position="278"/>
    </location>
</feature>
<evidence type="ECO:0000256" key="8">
    <source>
        <dbReference type="ARBA" id="ARBA00023315"/>
    </source>
</evidence>
<evidence type="ECO:0000256" key="9">
    <source>
        <dbReference type="ARBA" id="ARBA00038298"/>
    </source>
</evidence>
<sequence length="347" mass="39365">MTARRRGRNYMEGILVAGVYFFICYSWYLCNVEIGVRWLWTNQAYTQAAIYCMTMNIMLAIIVFCYFCLTRGRMSHNVVSFDIPDKRGITTPYQCLDMEGELETCSKGSCQTSWKPPRTHHCSVCDVCRLEFDHHCPWLGNCVTLARMKMFLSLLFITPFAFFVGVSPVTKQLWYQLIDAFNTSRGNASIQRVWWSKSYSWAFGGPIGRYLIGTGLGIRVLREQMVTGGQASNSLLDVPHFRTIFMTVVGLVTSLFSLILALKTTWQLSNGRTTFEALRPPGSSSKAPGIFVCIPSRGGTGSSIVLPIPPEEHIYDQGLRENLESLLKRPFIPEESSRYYPSVIFHL</sequence>
<dbReference type="GO" id="GO:0005783">
    <property type="term" value="C:endoplasmic reticulum"/>
    <property type="evidence" value="ECO:0007669"/>
    <property type="project" value="TreeGrafter"/>
</dbReference>
<keyword evidence="14" id="KW-1185">Reference proteome</keyword>
<gene>
    <name evidence="13" type="ORF">D9756_002452</name>
</gene>
<dbReference type="AlphaFoldDB" id="A0A8H5GCR1"/>
<comment type="domain">
    <text evidence="11">The DHHC domain is required for palmitoyltransferase activity.</text>
</comment>
<dbReference type="PANTHER" id="PTHR22883:SF23">
    <property type="entry name" value="PALMITOYLTRANSFERASE ZDHHC6"/>
    <property type="match status" value="1"/>
</dbReference>
<evidence type="ECO:0000256" key="2">
    <source>
        <dbReference type="ARBA" id="ARBA00022679"/>
    </source>
</evidence>
<dbReference type="EMBL" id="JAACJO010000002">
    <property type="protein sequence ID" value="KAF5362521.1"/>
    <property type="molecule type" value="Genomic_DNA"/>
</dbReference>
<keyword evidence="8 11" id="KW-0012">Acyltransferase</keyword>
<organism evidence="13 14">
    <name type="scientific">Leucocoprinus leucothites</name>
    <dbReference type="NCBI Taxonomy" id="201217"/>
    <lineage>
        <taxon>Eukaryota</taxon>
        <taxon>Fungi</taxon>
        <taxon>Dikarya</taxon>
        <taxon>Basidiomycota</taxon>
        <taxon>Agaricomycotina</taxon>
        <taxon>Agaricomycetes</taxon>
        <taxon>Agaricomycetidae</taxon>
        <taxon>Agaricales</taxon>
        <taxon>Agaricineae</taxon>
        <taxon>Agaricaceae</taxon>
        <taxon>Leucocoprinus</taxon>
    </lineage>
</organism>
<keyword evidence="7" id="KW-0449">Lipoprotein</keyword>
<evidence type="ECO:0000256" key="5">
    <source>
        <dbReference type="ARBA" id="ARBA00023136"/>
    </source>
</evidence>
<feature type="transmembrane region" description="Helical" evidence="11">
    <location>
        <begin position="151"/>
        <end position="169"/>
    </location>
</feature>
<keyword evidence="4 11" id="KW-1133">Transmembrane helix</keyword>
<evidence type="ECO:0000256" key="10">
    <source>
        <dbReference type="ARBA" id="ARBA00048048"/>
    </source>
</evidence>
<keyword evidence="5 11" id="KW-0472">Membrane</keyword>
<dbReference type="InterPro" id="IPR039859">
    <property type="entry name" value="PFA4/ZDH16/20/ERF2-like"/>
</dbReference>
<comment type="caution">
    <text evidence="13">The sequence shown here is derived from an EMBL/GenBank/DDBJ whole genome shotgun (WGS) entry which is preliminary data.</text>
</comment>
<evidence type="ECO:0000259" key="12">
    <source>
        <dbReference type="Pfam" id="PF01529"/>
    </source>
</evidence>
<keyword evidence="6" id="KW-0564">Palmitate</keyword>
<feature type="transmembrane region" description="Helical" evidence="11">
    <location>
        <begin position="48"/>
        <end position="69"/>
    </location>
</feature>
<evidence type="ECO:0000256" key="7">
    <source>
        <dbReference type="ARBA" id="ARBA00023288"/>
    </source>
</evidence>
<comment type="catalytic activity">
    <reaction evidence="10 11">
        <text>L-cysteinyl-[protein] + hexadecanoyl-CoA = S-hexadecanoyl-L-cysteinyl-[protein] + CoA</text>
        <dbReference type="Rhea" id="RHEA:36683"/>
        <dbReference type="Rhea" id="RHEA-COMP:10131"/>
        <dbReference type="Rhea" id="RHEA-COMP:11032"/>
        <dbReference type="ChEBI" id="CHEBI:29950"/>
        <dbReference type="ChEBI" id="CHEBI:57287"/>
        <dbReference type="ChEBI" id="CHEBI:57379"/>
        <dbReference type="ChEBI" id="CHEBI:74151"/>
        <dbReference type="EC" id="2.3.1.225"/>
    </reaction>
</comment>
<dbReference type="GO" id="GO:0006612">
    <property type="term" value="P:protein targeting to membrane"/>
    <property type="evidence" value="ECO:0007669"/>
    <property type="project" value="TreeGrafter"/>
</dbReference>
<protein>
    <recommendedName>
        <fullName evidence="11">Palmitoyltransferase</fullName>
        <ecNumber evidence="11">2.3.1.225</ecNumber>
    </recommendedName>
</protein>
<dbReference type="Pfam" id="PF01529">
    <property type="entry name" value="DHHC"/>
    <property type="match status" value="1"/>
</dbReference>
<evidence type="ECO:0000256" key="4">
    <source>
        <dbReference type="ARBA" id="ARBA00022989"/>
    </source>
</evidence>
<evidence type="ECO:0000313" key="14">
    <source>
        <dbReference type="Proteomes" id="UP000559027"/>
    </source>
</evidence>
<dbReference type="InterPro" id="IPR001594">
    <property type="entry name" value="Palmitoyltrfase_DHHC"/>
</dbReference>
<reference evidence="13 14" key="1">
    <citation type="journal article" date="2020" name="ISME J.">
        <title>Uncovering the hidden diversity of litter-decomposition mechanisms in mushroom-forming fungi.</title>
        <authorList>
            <person name="Floudas D."/>
            <person name="Bentzer J."/>
            <person name="Ahren D."/>
            <person name="Johansson T."/>
            <person name="Persson P."/>
            <person name="Tunlid A."/>
        </authorList>
    </citation>
    <scope>NUCLEOTIDE SEQUENCE [LARGE SCALE GENOMIC DNA]</scope>
    <source>
        <strain evidence="13 14">CBS 146.42</strain>
    </source>
</reference>
<dbReference type="PROSITE" id="PS50216">
    <property type="entry name" value="DHHC"/>
    <property type="match status" value="1"/>
</dbReference>
<comment type="subcellular location">
    <subcellularLocation>
        <location evidence="1">Membrane</location>
        <topology evidence="1">Multi-pass membrane protein</topology>
    </subcellularLocation>
</comment>
<dbReference type="GO" id="GO:0016020">
    <property type="term" value="C:membrane"/>
    <property type="evidence" value="ECO:0007669"/>
    <property type="project" value="UniProtKB-SubCell"/>
</dbReference>
<dbReference type="EC" id="2.3.1.225" evidence="11"/>
<feature type="transmembrane region" description="Helical" evidence="11">
    <location>
        <begin position="243"/>
        <end position="262"/>
    </location>
</feature>
<dbReference type="PANTHER" id="PTHR22883">
    <property type="entry name" value="ZINC FINGER DHHC DOMAIN CONTAINING PROTEIN"/>
    <property type="match status" value="1"/>
</dbReference>
<dbReference type="GO" id="GO:0019706">
    <property type="term" value="F:protein-cysteine S-palmitoyltransferase activity"/>
    <property type="evidence" value="ECO:0007669"/>
    <property type="project" value="UniProtKB-EC"/>
</dbReference>
<accession>A0A8H5GCR1</accession>
<dbReference type="GO" id="GO:0005794">
    <property type="term" value="C:Golgi apparatus"/>
    <property type="evidence" value="ECO:0007669"/>
    <property type="project" value="TreeGrafter"/>
</dbReference>
<name>A0A8H5GCR1_9AGAR</name>
<comment type="similarity">
    <text evidence="9">Belongs to the DHHC palmitoyltransferase family. PFA5 subfamily.</text>
</comment>
<dbReference type="OrthoDB" id="302728at2759"/>
<keyword evidence="3 11" id="KW-0812">Transmembrane</keyword>
<evidence type="ECO:0000256" key="6">
    <source>
        <dbReference type="ARBA" id="ARBA00023139"/>
    </source>
</evidence>
<dbReference type="Proteomes" id="UP000559027">
    <property type="component" value="Unassembled WGS sequence"/>
</dbReference>
<evidence type="ECO:0000256" key="11">
    <source>
        <dbReference type="RuleBase" id="RU079119"/>
    </source>
</evidence>
<evidence type="ECO:0000256" key="3">
    <source>
        <dbReference type="ARBA" id="ARBA00022692"/>
    </source>
</evidence>
<evidence type="ECO:0000313" key="13">
    <source>
        <dbReference type="EMBL" id="KAF5362521.1"/>
    </source>
</evidence>